<dbReference type="PROSITE" id="PS51375">
    <property type="entry name" value="PPR"/>
    <property type="match status" value="8"/>
</dbReference>
<accession>A0A438DPX9</accession>
<feature type="repeat" description="PPR" evidence="3">
    <location>
        <begin position="419"/>
        <end position="453"/>
    </location>
</feature>
<feature type="repeat" description="PPR" evidence="3">
    <location>
        <begin position="349"/>
        <end position="383"/>
    </location>
</feature>
<sequence>MSLDNLNQAIQELYSQNGFELIPLKLENEGGRGRVAGGGDADGSEVMWVFRCCDIQVHLPSSLLLSHCLNLGFGKNPDLGFCIQSSLPVSIPFRGFSTLLNGAAKTPNYMRSWNPIPVPHRTIPEPRGQDLDFVNVAHSHLINSDWAKLNSMSTGLTPYRMKHIMLKIKKDHVLSFEFFNWVKAQNPNCQTLETYSIILHILTKNHKFKSAESVLKGILGSGSIDHPSKLFEAILYSYRICDSSPCVFDSLFKTYAQMKKLRNAIDVFCQMKDYGFLPRVESCNAYISASISLQRGDIALTFYREMQRYRISPNVYTLNMVMCAFCKWGKLEKAIEVFKRMETMGFSPTITSYNTLIAGYCNKGLLNSGMKLKILMEKNGVRPDDVTFNTLINGFCRGGKLHEANKIFSEMKANDVVPNTITYNTLINGYSQVGNSEMGGRLHDEMLRNGIKADILTYNALILGLCMEGRTKKAAYLVKELDRENLVPNSSTFSALITGQCVRKNSERAFQLYKSMIRSGCHPNYHTFKMLISTFCKNEDFDGAVEVVREMSERSIAPDSDTLSELCRGLWLSGKEELALKLCKEMEMKHLMPEGFDKSKTINFRAESEEKENGENF</sequence>
<feature type="repeat" description="PPR" evidence="3">
    <location>
        <begin position="384"/>
        <end position="418"/>
    </location>
</feature>
<feature type="repeat" description="PPR" evidence="3">
    <location>
        <begin position="524"/>
        <end position="558"/>
    </location>
</feature>
<protein>
    <submittedName>
        <fullName evidence="4">Pentatricopeptide repeat-containing protein, mitochondrial</fullName>
    </submittedName>
</protein>
<reference evidence="4 5" key="1">
    <citation type="journal article" date="2018" name="PLoS Genet.">
        <title>Population sequencing reveals clonal diversity and ancestral inbreeding in the grapevine cultivar Chardonnay.</title>
        <authorList>
            <person name="Roach M.J."/>
            <person name="Johnson D.L."/>
            <person name="Bohlmann J."/>
            <person name="van Vuuren H.J."/>
            <person name="Jones S.J."/>
            <person name="Pretorius I.S."/>
            <person name="Schmidt S.A."/>
            <person name="Borneman A.R."/>
        </authorList>
    </citation>
    <scope>NUCLEOTIDE SEQUENCE [LARGE SCALE GENOMIC DNA]</scope>
    <source>
        <strain evidence="5">cv. Chardonnay</strain>
        <tissue evidence="4">Leaf</tissue>
    </source>
</reference>
<dbReference type="Pfam" id="PF12854">
    <property type="entry name" value="PPR_1"/>
    <property type="match status" value="1"/>
</dbReference>
<dbReference type="PANTHER" id="PTHR47447">
    <property type="entry name" value="OS03G0856100 PROTEIN"/>
    <property type="match status" value="1"/>
</dbReference>
<evidence type="ECO:0000256" key="3">
    <source>
        <dbReference type="PROSITE-ProRule" id="PRU00708"/>
    </source>
</evidence>
<dbReference type="Pfam" id="PF01535">
    <property type="entry name" value="PPR"/>
    <property type="match status" value="1"/>
</dbReference>
<feature type="repeat" description="PPR" evidence="3">
    <location>
        <begin position="454"/>
        <end position="488"/>
    </location>
</feature>
<dbReference type="Gene3D" id="1.25.40.10">
    <property type="entry name" value="Tetratricopeptide repeat domain"/>
    <property type="match status" value="3"/>
</dbReference>
<keyword evidence="2" id="KW-0677">Repeat</keyword>
<organism evidence="4 5">
    <name type="scientific">Vitis vinifera</name>
    <name type="common">Grape</name>
    <dbReference type="NCBI Taxonomy" id="29760"/>
    <lineage>
        <taxon>Eukaryota</taxon>
        <taxon>Viridiplantae</taxon>
        <taxon>Streptophyta</taxon>
        <taxon>Embryophyta</taxon>
        <taxon>Tracheophyta</taxon>
        <taxon>Spermatophyta</taxon>
        <taxon>Magnoliopsida</taxon>
        <taxon>eudicotyledons</taxon>
        <taxon>Gunneridae</taxon>
        <taxon>Pentapetalae</taxon>
        <taxon>rosids</taxon>
        <taxon>Vitales</taxon>
        <taxon>Vitaceae</taxon>
        <taxon>Viteae</taxon>
        <taxon>Vitis</taxon>
    </lineage>
</organism>
<evidence type="ECO:0000256" key="1">
    <source>
        <dbReference type="ARBA" id="ARBA00007626"/>
    </source>
</evidence>
<dbReference type="InterPro" id="IPR002885">
    <property type="entry name" value="PPR_rpt"/>
</dbReference>
<dbReference type="AlphaFoldDB" id="A0A438DPX9"/>
<evidence type="ECO:0000313" key="4">
    <source>
        <dbReference type="EMBL" id="RVW37502.1"/>
    </source>
</evidence>
<dbReference type="Pfam" id="PF13041">
    <property type="entry name" value="PPR_2"/>
    <property type="match status" value="2"/>
</dbReference>
<feature type="repeat" description="PPR" evidence="3">
    <location>
        <begin position="489"/>
        <end position="523"/>
    </location>
</feature>
<evidence type="ECO:0000313" key="5">
    <source>
        <dbReference type="Proteomes" id="UP000288805"/>
    </source>
</evidence>
<dbReference type="EMBL" id="QGNW01001534">
    <property type="protein sequence ID" value="RVW37502.1"/>
    <property type="molecule type" value="Genomic_DNA"/>
</dbReference>
<dbReference type="NCBIfam" id="TIGR00756">
    <property type="entry name" value="PPR"/>
    <property type="match status" value="8"/>
</dbReference>
<gene>
    <name evidence="4" type="primary">VvCHDh000791_0</name>
    <name evidence="4" type="ORF">CK203_073958</name>
</gene>
<evidence type="ECO:0000256" key="2">
    <source>
        <dbReference type="ARBA" id="ARBA00022737"/>
    </source>
</evidence>
<comment type="caution">
    <text evidence="4">The sequence shown here is derived from an EMBL/GenBank/DDBJ whole genome shotgun (WGS) entry which is preliminary data.</text>
</comment>
<feature type="repeat" description="PPR" evidence="3">
    <location>
        <begin position="314"/>
        <end position="348"/>
    </location>
</feature>
<dbReference type="Pfam" id="PF13812">
    <property type="entry name" value="PPR_3"/>
    <property type="match status" value="1"/>
</dbReference>
<dbReference type="PANTHER" id="PTHR47447:SF22">
    <property type="entry name" value="TETRATRICOPEPTIDE-LIKE HELICAL DOMAIN SUPERFAMILY"/>
    <property type="match status" value="1"/>
</dbReference>
<name>A0A438DPX9_VITVI</name>
<proteinExistence type="inferred from homology"/>
<dbReference type="Proteomes" id="UP000288805">
    <property type="component" value="Unassembled WGS sequence"/>
</dbReference>
<dbReference type="InterPro" id="IPR011990">
    <property type="entry name" value="TPR-like_helical_dom_sf"/>
</dbReference>
<feature type="repeat" description="PPR" evidence="3">
    <location>
        <begin position="244"/>
        <end position="278"/>
    </location>
</feature>
<comment type="similarity">
    <text evidence="1">Belongs to the PPR family. P subfamily.</text>
</comment>